<keyword evidence="4" id="KW-1185">Reference proteome</keyword>
<dbReference type="CDD" id="cd00652">
    <property type="entry name" value="TBP_TLF"/>
    <property type="match status" value="1"/>
</dbReference>
<accession>A0A914PP53</accession>
<evidence type="ECO:0000256" key="3">
    <source>
        <dbReference type="ARBA" id="ARBA00023163"/>
    </source>
</evidence>
<dbReference type="Gene3D" id="3.30.310.10">
    <property type="entry name" value="TATA-Binding Protein"/>
    <property type="match status" value="2"/>
</dbReference>
<evidence type="ECO:0000313" key="5">
    <source>
        <dbReference type="WBParaSite" id="PDA_v2.g1658.t1"/>
    </source>
</evidence>
<keyword evidence="3" id="KW-0804">Transcription</keyword>
<proteinExistence type="inferred from homology"/>
<organism evidence="4 5">
    <name type="scientific">Panagrolaimus davidi</name>
    <dbReference type="NCBI Taxonomy" id="227884"/>
    <lineage>
        <taxon>Eukaryota</taxon>
        <taxon>Metazoa</taxon>
        <taxon>Ecdysozoa</taxon>
        <taxon>Nematoda</taxon>
        <taxon>Chromadorea</taxon>
        <taxon>Rhabditida</taxon>
        <taxon>Tylenchina</taxon>
        <taxon>Panagrolaimomorpha</taxon>
        <taxon>Panagrolaimoidea</taxon>
        <taxon>Panagrolaimidae</taxon>
        <taxon>Panagrolaimus</taxon>
    </lineage>
</organism>
<keyword evidence="2" id="KW-0238">DNA-binding</keyword>
<dbReference type="AlphaFoldDB" id="A0A914PP53"/>
<dbReference type="GO" id="GO:0003677">
    <property type="term" value="F:DNA binding"/>
    <property type="evidence" value="ECO:0007669"/>
    <property type="project" value="UniProtKB-KW"/>
</dbReference>
<evidence type="ECO:0000313" key="4">
    <source>
        <dbReference type="Proteomes" id="UP000887578"/>
    </source>
</evidence>
<dbReference type="PANTHER" id="PTHR10126">
    <property type="entry name" value="TATA-BOX BINDING PROTEIN"/>
    <property type="match status" value="1"/>
</dbReference>
<dbReference type="SUPFAM" id="SSF55945">
    <property type="entry name" value="TATA-box binding protein-like"/>
    <property type="match status" value="2"/>
</dbReference>
<dbReference type="InterPro" id="IPR012295">
    <property type="entry name" value="TBP_dom_sf"/>
</dbReference>
<dbReference type="PRINTS" id="PR00686">
    <property type="entry name" value="TIFACTORIID"/>
</dbReference>
<sequence>MSLKIVNVVANFSLGKHLDLATVAQKLWNVEYNPCKFGAVILRQRNPTVTVLLFNRGKIVCTGAHSIVDCFLACKKLVRKLKRVLKVAVKMNEWKVRNVVASFKLDHRVNLVQIKENVDNGLFSAYNITTCHYEPELFSALQIKIPNRSILIFTTGRIILTGFIDPIELNAMYDNLKKAL</sequence>
<dbReference type="GO" id="GO:0006352">
    <property type="term" value="P:DNA-templated transcription initiation"/>
    <property type="evidence" value="ECO:0007669"/>
    <property type="project" value="InterPro"/>
</dbReference>
<protein>
    <submittedName>
        <fullName evidence="5">TATA-box-binding protein</fullName>
    </submittedName>
</protein>
<dbReference type="WBParaSite" id="PDA_v2.g1658.t1">
    <property type="protein sequence ID" value="PDA_v2.g1658.t1"/>
    <property type="gene ID" value="PDA_v2.g1658"/>
</dbReference>
<comment type="similarity">
    <text evidence="1">Belongs to the TBP family.</text>
</comment>
<evidence type="ECO:0000256" key="1">
    <source>
        <dbReference type="ARBA" id="ARBA00005560"/>
    </source>
</evidence>
<dbReference type="InterPro" id="IPR000814">
    <property type="entry name" value="TBP"/>
</dbReference>
<dbReference type="Pfam" id="PF00352">
    <property type="entry name" value="TBP"/>
    <property type="match status" value="2"/>
</dbReference>
<evidence type="ECO:0000256" key="2">
    <source>
        <dbReference type="ARBA" id="ARBA00023125"/>
    </source>
</evidence>
<reference evidence="5" key="1">
    <citation type="submission" date="2022-11" db="UniProtKB">
        <authorList>
            <consortium name="WormBaseParasite"/>
        </authorList>
    </citation>
    <scope>IDENTIFICATION</scope>
</reference>
<dbReference type="Proteomes" id="UP000887578">
    <property type="component" value="Unplaced"/>
</dbReference>
<name>A0A914PP53_9BILA</name>